<dbReference type="RefSeq" id="WP_150406833.1">
    <property type="nucleotide sequence ID" value="NZ_VXLC01000025.1"/>
</dbReference>
<comment type="cofactor">
    <cofactor evidence="5">
        <name>Fe cation</name>
        <dbReference type="ChEBI" id="CHEBI:24875"/>
    </cofactor>
    <text evidence="5">Binds 1 Fe cation per subunit.</text>
</comment>
<comment type="caution">
    <text evidence="7">The sequence shown here is derived from an EMBL/GenBank/DDBJ whole genome shotgun (WGS) entry which is preliminary data.</text>
</comment>
<evidence type="ECO:0000256" key="5">
    <source>
        <dbReference type="PIRSR" id="PIRSR009283-1"/>
    </source>
</evidence>
<accession>A0A5N0E6X1</accession>
<dbReference type="OrthoDB" id="9780241at2"/>
<reference evidence="7 8" key="1">
    <citation type="submission" date="2019-09" db="EMBL/GenBank/DDBJ databases">
        <authorList>
            <person name="Wang X."/>
        </authorList>
    </citation>
    <scope>NUCLEOTIDE SEQUENCE [LARGE SCALE GENOMIC DNA]</scope>
    <source>
        <strain evidence="7 8">CICC 11023</strain>
    </source>
</reference>
<protein>
    <submittedName>
        <fullName evidence="7">4-hydroxyphenylpyruvate dioxygenase</fullName>
        <ecNumber evidence="7">1.13.11.27</ecNumber>
    </submittedName>
</protein>
<feature type="binding site" evidence="5">
    <location>
        <position position="253"/>
    </location>
    <ligand>
        <name>Fe cation</name>
        <dbReference type="ChEBI" id="CHEBI:24875"/>
    </ligand>
</feature>
<dbReference type="InterPro" id="IPR005956">
    <property type="entry name" value="4OHPhenylPyrv_dOase"/>
</dbReference>
<dbReference type="InterPro" id="IPR037523">
    <property type="entry name" value="VOC_core"/>
</dbReference>
<dbReference type="EMBL" id="VXLC01000025">
    <property type="protein sequence ID" value="KAA8883905.1"/>
    <property type="molecule type" value="Genomic_DNA"/>
</dbReference>
<feature type="binding site" evidence="5">
    <location>
        <position position="173"/>
    </location>
    <ligand>
        <name>Fe cation</name>
        <dbReference type="ChEBI" id="CHEBI:24875"/>
    </ligand>
</feature>
<dbReference type="InterPro" id="IPR041735">
    <property type="entry name" value="4OHPhenylPyrv_dOase_C"/>
</dbReference>
<dbReference type="GO" id="GO:0046872">
    <property type="term" value="F:metal ion binding"/>
    <property type="evidence" value="ECO:0007669"/>
    <property type="project" value="UniProtKB-KW"/>
</dbReference>
<keyword evidence="7" id="KW-0223">Dioxygenase</keyword>
<dbReference type="PANTHER" id="PTHR11959:SF1">
    <property type="entry name" value="4-HYDROXYPHENYLPYRUVATE DIOXYGENASE"/>
    <property type="match status" value="1"/>
</dbReference>
<dbReference type="CDD" id="cd08342">
    <property type="entry name" value="HPPD_N_like"/>
    <property type="match status" value="1"/>
</dbReference>
<feature type="domain" description="VOC" evidence="6">
    <location>
        <begin position="170"/>
        <end position="321"/>
    </location>
</feature>
<dbReference type="AlphaFoldDB" id="A0A5N0E6X1"/>
<feature type="binding site" evidence="5">
    <location>
        <position position="332"/>
    </location>
    <ligand>
        <name>Fe cation</name>
        <dbReference type="ChEBI" id="CHEBI:24875"/>
    </ligand>
</feature>
<dbReference type="SUPFAM" id="SSF54593">
    <property type="entry name" value="Glyoxalase/Bleomycin resistance protein/Dihydroxybiphenyl dioxygenase"/>
    <property type="match status" value="1"/>
</dbReference>
<name>A0A5N0E6X1_9NOCA</name>
<keyword evidence="7" id="KW-0560">Oxidoreductase</keyword>
<evidence type="ECO:0000313" key="7">
    <source>
        <dbReference type="EMBL" id="KAA8883905.1"/>
    </source>
</evidence>
<dbReference type="NCBIfam" id="TIGR01263">
    <property type="entry name" value="4HPPD"/>
    <property type="match status" value="1"/>
</dbReference>
<sequence length="366" mass="39387">MDDTLPAALTGLAVNHVEFYVDDLTAHTAELVDGYGFTVAGVTDPARTSVDSGSVALRQRDITVVLTEGYSNDHPATDYVAVHGTGVADIALVTADAHAAFEAAVERGARPVLEPVVRHDTGAVTATIGAFGDVLHTFVQHGPATAHRLPPGLRTVPPLDRSETNTRLSTLDHVAVCVESGRLESTVEFYRQVLGFRAIYEERVVIGEQTMLSTVVQNDSGTVTLVFVAPDGADAPGQVNNFLRDHGGPGVQHLAFSTDNILTSVAALRDRGVACLQTPATYYTLLVDRLEPDAYTVPELQALDILVDEDHDGQLFQIFTRSTHPRGTYFAEIIQRRGARTFGSGNIKALYTAVELDHANHRAPTR</sequence>
<keyword evidence="7" id="KW-0670">Pyruvate</keyword>
<keyword evidence="3" id="KW-0677">Repeat</keyword>
<keyword evidence="4 5" id="KW-0408">Iron</keyword>
<evidence type="ECO:0000313" key="8">
    <source>
        <dbReference type="Proteomes" id="UP000323876"/>
    </source>
</evidence>
<keyword evidence="2 5" id="KW-0479">Metal-binding</keyword>
<comment type="similarity">
    <text evidence="1">Belongs to the 4HPPD family.</text>
</comment>
<evidence type="ECO:0000256" key="4">
    <source>
        <dbReference type="ARBA" id="ARBA00023004"/>
    </source>
</evidence>
<keyword evidence="8" id="KW-1185">Reference proteome</keyword>
<evidence type="ECO:0000259" key="6">
    <source>
        <dbReference type="PROSITE" id="PS51819"/>
    </source>
</evidence>
<gene>
    <name evidence="7" type="primary">hppD</name>
    <name evidence="7" type="ORF">F3087_37285</name>
</gene>
<evidence type="ECO:0000256" key="3">
    <source>
        <dbReference type="ARBA" id="ARBA00022737"/>
    </source>
</evidence>
<dbReference type="GO" id="GO:0003868">
    <property type="term" value="F:4-hydroxyphenylpyruvate dioxygenase activity"/>
    <property type="evidence" value="ECO:0007669"/>
    <property type="project" value="UniProtKB-EC"/>
</dbReference>
<proteinExistence type="inferred from homology"/>
<dbReference type="InterPro" id="IPR029068">
    <property type="entry name" value="Glyas_Bleomycin-R_OHBP_Dase"/>
</dbReference>
<organism evidence="7 8">
    <name type="scientific">Nocardia colli</name>
    <dbReference type="NCBI Taxonomy" id="2545717"/>
    <lineage>
        <taxon>Bacteria</taxon>
        <taxon>Bacillati</taxon>
        <taxon>Actinomycetota</taxon>
        <taxon>Actinomycetes</taxon>
        <taxon>Mycobacteriales</taxon>
        <taxon>Nocardiaceae</taxon>
        <taxon>Nocardia</taxon>
    </lineage>
</organism>
<dbReference type="CDD" id="cd07250">
    <property type="entry name" value="HPPD_C_like"/>
    <property type="match status" value="1"/>
</dbReference>
<dbReference type="EC" id="1.13.11.27" evidence="7"/>
<dbReference type="Pfam" id="PF00903">
    <property type="entry name" value="Glyoxalase"/>
    <property type="match status" value="1"/>
</dbReference>
<dbReference type="InterPro" id="IPR041736">
    <property type="entry name" value="4OHPhenylPyrv_dOase_N"/>
</dbReference>
<dbReference type="PIRSF" id="PIRSF009283">
    <property type="entry name" value="HPP_dOase"/>
    <property type="match status" value="1"/>
</dbReference>
<dbReference type="Proteomes" id="UP000323876">
    <property type="component" value="Unassembled WGS sequence"/>
</dbReference>
<evidence type="ECO:0000256" key="2">
    <source>
        <dbReference type="ARBA" id="ARBA00022723"/>
    </source>
</evidence>
<evidence type="ECO:0000256" key="1">
    <source>
        <dbReference type="ARBA" id="ARBA00005877"/>
    </source>
</evidence>
<dbReference type="Gene3D" id="3.10.180.10">
    <property type="entry name" value="2,3-Dihydroxybiphenyl 1,2-Dioxygenase, domain 1"/>
    <property type="match status" value="2"/>
</dbReference>
<dbReference type="PROSITE" id="PS51819">
    <property type="entry name" value="VOC"/>
    <property type="match status" value="2"/>
</dbReference>
<dbReference type="InterPro" id="IPR004360">
    <property type="entry name" value="Glyas_Fos-R_dOase_dom"/>
</dbReference>
<dbReference type="GO" id="GO:0006572">
    <property type="term" value="P:L-tyrosine catabolic process"/>
    <property type="evidence" value="ECO:0007669"/>
    <property type="project" value="TreeGrafter"/>
</dbReference>
<dbReference type="Pfam" id="PF13669">
    <property type="entry name" value="Glyoxalase_4"/>
    <property type="match status" value="1"/>
</dbReference>
<dbReference type="PANTHER" id="PTHR11959">
    <property type="entry name" value="4-HYDROXYPHENYLPYRUVATE DIOXYGENASE"/>
    <property type="match status" value="1"/>
</dbReference>
<feature type="domain" description="VOC" evidence="6">
    <location>
        <begin position="13"/>
        <end position="141"/>
    </location>
</feature>